<evidence type="ECO:0000256" key="3">
    <source>
        <dbReference type="ARBA" id="ARBA00022525"/>
    </source>
</evidence>
<comment type="subcellular location">
    <subcellularLocation>
        <location evidence="1">Secreted</location>
    </subcellularLocation>
</comment>
<feature type="chain" id="PRO_5024430160" description="Plastocyanin-like domain-containing protein" evidence="8">
    <location>
        <begin position="23"/>
        <end position="264"/>
    </location>
</feature>
<dbReference type="InterPro" id="IPR034288">
    <property type="entry name" value="CuRO_1_LCC"/>
</dbReference>
<protein>
    <recommendedName>
        <fullName evidence="13">Plastocyanin-like domain-containing protein</fullName>
    </recommendedName>
</protein>
<dbReference type="GO" id="GO:0016491">
    <property type="term" value="F:oxidoreductase activity"/>
    <property type="evidence" value="ECO:0007669"/>
    <property type="project" value="UniProtKB-KW"/>
</dbReference>
<evidence type="ECO:0000313" key="11">
    <source>
        <dbReference type="EMBL" id="KAB5512674.1"/>
    </source>
</evidence>
<evidence type="ECO:0000313" key="12">
    <source>
        <dbReference type="Proteomes" id="UP000326939"/>
    </source>
</evidence>
<dbReference type="PANTHER" id="PTHR11709">
    <property type="entry name" value="MULTI-COPPER OXIDASE"/>
    <property type="match status" value="1"/>
</dbReference>
<evidence type="ECO:0008006" key="13">
    <source>
        <dbReference type="Google" id="ProtNLM"/>
    </source>
</evidence>
<evidence type="ECO:0000256" key="2">
    <source>
        <dbReference type="ARBA" id="ARBA00010609"/>
    </source>
</evidence>
<evidence type="ECO:0000259" key="9">
    <source>
        <dbReference type="Pfam" id="PF07731"/>
    </source>
</evidence>
<dbReference type="Pfam" id="PF07731">
    <property type="entry name" value="Cu-oxidase_2"/>
    <property type="match status" value="1"/>
</dbReference>
<dbReference type="Gene3D" id="2.60.40.420">
    <property type="entry name" value="Cupredoxins - blue copper proteins"/>
    <property type="match status" value="2"/>
</dbReference>
<dbReference type="InterPro" id="IPR045087">
    <property type="entry name" value="Cu-oxidase_fam"/>
</dbReference>
<evidence type="ECO:0000256" key="8">
    <source>
        <dbReference type="SAM" id="SignalP"/>
    </source>
</evidence>
<keyword evidence="6" id="KW-0560">Oxidoreductase</keyword>
<evidence type="ECO:0000256" key="6">
    <source>
        <dbReference type="ARBA" id="ARBA00023002"/>
    </source>
</evidence>
<feature type="signal peptide" evidence="8">
    <location>
        <begin position="1"/>
        <end position="22"/>
    </location>
</feature>
<dbReference type="PANTHER" id="PTHR11709:SF410">
    <property type="entry name" value="LACCASE"/>
    <property type="match status" value="1"/>
</dbReference>
<keyword evidence="4" id="KW-0479">Metal-binding</keyword>
<evidence type="ECO:0000256" key="4">
    <source>
        <dbReference type="ARBA" id="ARBA00022723"/>
    </source>
</evidence>
<dbReference type="EMBL" id="VDCV01000019">
    <property type="protein sequence ID" value="KAB5512674.1"/>
    <property type="molecule type" value="Genomic_DNA"/>
</dbReference>
<evidence type="ECO:0000259" key="10">
    <source>
        <dbReference type="Pfam" id="PF07732"/>
    </source>
</evidence>
<feature type="domain" description="Plastocyanin-like" evidence="10">
    <location>
        <begin position="34"/>
        <end position="146"/>
    </location>
</feature>
<dbReference type="InterPro" id="IPR011706">
    <property type="entry name" value="Cu-oxidase_C"/>
</dbReference>
<dbReference type="Pfam" id="PF07732">
    <property type="entry name" value="Cu-oxidase_3"/>
    <property type="match status" value="1"/>
</dbReference>
<reference evidence="12" key="1">
    <citation type="journal article" date="2019" name="Gigascience">
        <title>De novo genome assembly of the endangered Acer yangbiense, a plant species with extremely small populations endemic to Yunnan Province, China.</title>
        <authorList>
            <person name="Yang J."/>
            <person name="Wariss H.M."/>
            <person name="Tao L."/>
            <person name="Zhang R."/>
            <person name="Yun Q."/>
            <person name="Hollingsworth P."/>
            <person name="Dao Z."/>
            <person name="Luo G."/>
            <person name="Guo H."/>
            <person name="Ma Y."/>
            <person name="Sun W."/>
        </authorList>
    </citation>
    <scope>NUCLEOTIDE SEQUENCE [LARGE SCALE GENOMIC DNA]</scope>
    <source>
        <strain evidence="12">cv. br00</strain>
    </source>
</reference>
<name>A0A5N5J458_9ROSI</name>
<dbReference type="InterPro" id="IPR008972">
    <property type="entry name" value="Cupredoxin"/>
</dbReference>
<dbReference type="Proteomes" id="UP000326939">
    <property type="component" value="Chromosome 19"/>
</dbReference>
<dbReference type="GO" id="GO:0005576">
    <property type="term" value="C:extracellular region"/>
    <property type="evidence" value="ECO:0007669"/>
    <property type="project" value="UniProtKB-SubCell"/>
</dbReference>
<dbReference type="SUPFAM" id="SSF49503">
    <property type="entry name" value="Cupredoxins"/>
    <property type="match status" value="2"/>
</dbReference>
<keyword evidence="8" id="KW-0732">Signal</keyword>
<keyword evidence="5" id="KW-0677">Repeat</keyword>
<feature type="domain" description="Plastocyanin-like" evidence="9">
    <location>
        <begin position="216"/>
        <end position="246"/>
    </location>
</feature>
<dbReference type="CDD" id="cd13849">
    <property type="entry name" value="CuRO_1_LCC_plant"/>
    <property type="match status" value="1"/>
</dbReference>
<comment type="caution">
    <text evidence="11">The sequence shown here is derived from an EMBL/GenBank/DDBJ whole genome shotgun (WGS) entry which is preliminary data.</text>
</comment>
<evidence type="ECO:0000256" key="1">
    <source>
        <dbReference type="ARBA" id="ARBA00004613"/>
    </source>
</evidence>
<evidence type="ECO:0000256" key="5">
    <source>
        <dbReference type="ARBA" id="ARBA00022737"/>
    </source>
</evidence>
<dbReference type="InterPro" id="IPR011707">
    <property type="entry name" value="Cu-oxidase-like_N"/>
</dbReference>
<keyword evidence="3" id="KW-0964">Secreted</keyword>
<sequence>MGICRLGFLVGFLWFMAMDCMAQSNTHHYNFVLQQAQFTRLCETKTMLTVNGSFPGPTIHARRGDTIYVNVHNEGEYGVTIHWHGVKQPRNPWSDGPENITQCPIQPGKNFTYEIILSNEEGTLWWHAHSDWSRATVHGALVISPARGTTYPFPAPDAEQTIILGSWFKGDLKEIIDDALAAGIGPEISNSLTINGQPGDLYPCSAVLMYSDVKYGSNFSGVWFIHCHLERHSSWGMDTVLIVRNGKTRATSMRPPPASLPSCS</sequence>
<organism evidence="11 12">
    <name type="scientific">Salix brachista</name>
    <dbReference type="NCBI Taxonomy" id="2182728"/>
    <lineage>
        <taxon>Eukaryota</taxon>
        <taxon>Viridiplantae</taxon>
        <taxon>Streptophyta</taxon>
        <taxon>Embryophyta</taxon>
        <taxon>Tracheophyta</taxon>
        <taxon>Spermatophyta</taxon>
        <taxon>Magnoliopsida</taxon>
        <taxon>eudicotyledons</taxon>
        <taxon>Gunneridae</taxon>
        <taxon>Pentapetalae</taxon>
        <taxon>rosids</taxon>
        <taxon>fabids</taxon>
        <taxon>Malpighiales</taxon>
        <taxon>Salicaceae</taxon>
        <taxon>Saliceae</taxon>
        <taxon>Salix</taxon>
    </lineage>
</organism>
<proteinExistence type="inferred from homology"/>
<dbReference type="AlphaFoldDB" id="A0A5N5J458"/>
<evidence type="ECO:0000256" key="7">
    <source>
        <dbReference type="ARBA" id="ARBA00023008"/>
    </source>
</evidence>
<dbReference type="GO" id="GO:0005507">
    <property type="term" value="F:copper ion binding"/>
    <property type="evidence" value="ECO:0007669"/>
    <property type="project" value="InterPro"/>
</dbReference>
<comment type="similarity">
    <text evidence="2">Belongs to the multicopper oxidase family.</text>
</comment>
<dbReference type="PROSITE" id="PS00080">
    <property type="entry name" value="MULTICOPPER_OXIDASE2"/>
    <property type="match status" value="1"/>
</dbReference>
<gene>
    <name evidence="11" type="ORF">DKX38_029702</name>
</gene>
<keyword evidence="12" id="KW-1185">Reference proteome</keyword>
<keyword evidence="7" id="KW-0186">Copper</keyword>
<dbReference type="InterPro" id="IPR002355">
    <property type="entry name" value="Cu_oxidase_Cu_BS"/>
</dbReference>
<accession>A0A5N5J458</accession>